<accession>A0ABW5YRK8</accession>
<organism evidence="2 3">
    <name type="scientific">Sphingobacterium anhuiense</name>
    <dbReference type="NCBI Taxonomy" id="493780"/>
    <lineage>
        <taxon>Bacteria</taxon>
        <taxon>Pseudomonadati</taxon>
        <taxon>Bacteroidota</taxon>
        <taxon>Sphingobacteriia</taxon>
        <taxon>Sphingobacteriales</taxon>
        <taxon>Sphingobacteriaceae</taxon>
        <taxon>Sphingobacterium</taxon>
    </lineage>
</organism>
<dbReference type="SUPFAM" id="SSF49464">
    <property type="entry name" value="Carboxypeptidase regulatory domain-like"/>
    <property type="match status" value="1"/>
</dbReference>
<protein>
    <submittedName>
        <fullName evidence="2">Carboxypeptidase-like regulatory domain-containing protein</fullName>
    </submittedName>
</protein>
<keyword evidence="1" id="KW-0732">Signal</keyword>
<dbReference type="InterPro" id="IPR008969">
    <property type="entry name" value="CarboxyPept-like_regulatory"/>
</dbReference>
<dbReference type="Pfam" id="PF13715">
    <property type="entry name" value="CarbopepD_reg_2"/>
    <property type="match status" value="1"/>
</dbReference>
<sequence length="893" mass="101467">MVRISLLLLFLIQFSQSYCQTLIRGKVTAPSSTPAGIRVNLVAENGSGGSHYSFTDAKGMFFFSGISPGNYTLLFQSLAYKSLSRSIHLSSDTLELSIELEESRIQLQEVYVAPKKFIRAGRDTIELDAKNYLQGEERTVEDLLRKIPGMQISENGTIKVGNKEIEKVMVEGDDLFGKGYKLLTQNLTVHPIEKIQVLQRYSNNKHLKGVEHSEKIALNLTLKSESKSQWVGSIDAAASVIPIDFYNAQANLMNFGKKTKYYLLGSANNNGLETLRGIDHLILSQDPNEPGQIGLQVSTPSLLENKPTLNEFDPQRSNFNNDKLISFNGIFSPRKDLKIKWLGFGNSKKNSFVRRSLSEYAIEDLKFTNHEDLHYTNSDINYFSKIELQYDPGKNSTIAYIGTLGNIKANDIGELTFNGIGSLETIKKRSLLSNHLLSYTQKLAERAVLVSAFRWISQHSPINYAVDQYLYGDLFEAEGIKIDSIKNVWQDTENNVEYYGIITELVKRDAKGNPFSASIAHEITIRGFNSAFYLMNSSGDTYRPKDFFNRLNFEEHNTALSAQYTWKSRRLELTPSITARLLHSTLHDKIAPQIQSSINKLWSPKFTLLWRTHSKGKLRSEVSYQMNMSQSTLDVLPNYVYKGNRTFSSGLKENPVLDVFHINAVYTLGKMTDKLYTILSGGYSQQFDYIGQQQQLNPDYNRNNLVLFKNRTLTYFNAQLNYFVAGLKGNLRLTGDGQVAKYQTQIEALPPLPIQTAVYQLSLDYRSVWESPINIFTGLQFHNSIIRNGLTRSVSQSKFEANINARLSKKIRASLKNELYRFEKGQYSPSQYYLFSDFALQYFMLKKIQVELTAKNLFNTDTFTQSVLSDSHQSTQSYALRARQLMLGINLSF</sequence>
<evidence type="ECO:0000313" key="3">
    <source>
        <dbReference type="Proteomes" id="UP001597509"/>
    </source>
</evidence>
<dbReference type="Proteomes" id="UP001597509">
    <property type="component" value="Unassembled WGS sequence"/>
</dbReference>
<proteinExistence type="predicted"/>
<dbReference type="SUPFAM" id="SSF56935">
    <property type="entry name" value="Porins"/>
    <property type="match status" value="1"/>
</dbReference>
<comment type="caution">
    <text evidence="2">The sequence shown here is derived from an EMBL/GenBank/DDBJ whole genome shotgun (WGS) entry which is preliminary data.</text>
</comment>
<keyword evidence="3" id="KW-1185">Reference proteome</keyword>
<dbReference type="EMBL" id="JBHUPE010000001">
    <property type="protein sequence ID" value="MFD2902601.1"/>
    <property type="molecule type" value="Genomic_DNA"/>
</dbReference>
<evidence type="ECO:0000313" key="2">
    <source>
        <dbReference type="EMBL" id="MFD2902601.1"/>
    </source>
</evidence>
<feature type="chain" id="PRO_5045301060" evidence="1">
    <location>
        <begin position="20"/>
        <end position="893"/>
    </location>
</feature>
<evidence type="ECO:0000256" key="1">
    <source>
        <dbReference type="SAM" id="SignalP"/>
    </source>
</evidence>
<gene>
    <name evidence="2" type="ORF">ACFS6I_01595</name>
</gene>
<dbReference type="Gene3D" id="2.60.40.1120">
    <property type="entry name" value="Carboxypeptidase-like, regulatory domain"/>
    <property type="match status" value="1"/>
</dbReference>
<feature type="signal peptide" evidence="1">
    <location>
        <begin position="1"/>
        <end position="19"/>
    </location>
</feature>
<dbReference type="RefSeq" id="WP_380917699.1">
    <property type="nucleotide sequence ID" value="NZ_JBHUPE010000001.1"/>
</dbReference>
<reference evidence="3" key="1">
    <citation type="journal article" date="2019" name="Int. J. Syst. Evol. Microbiol.">
        <title>The Global Catalogue of Microorganisms (GCM) 10K type strain sequencing project: providing services to taxonomists for standard genome sequencing and annotation.</title>
        <authorList>
            <consortium name="The Broad Institute Genomics Platform"/>
            <consortium name="The Broad Institute Genome Sequencing Center for Infectious Disease"/>
            <person name="Wu L."/>
            <person name="Ma J."/>
        </authorList>
    </citation>
    <scope>NUCLEOTIDE SEQUENCE [LARGE SCALE GENOMIC DNA]</scope>
    <source>
        <strain evidence="3">KCTC 22209</strain>
    </source>
</reference>
<name>A0ABW5YRK8_9SPHI</name>